<gene>
    <name evidence="2" type="ORF">DD237_004227</name>
    <name evidence="1" type="ORF">DD238_003741</name>
</gene>
<dbReference type="STRING" id="542832.A0A3M6VHT8"/>
<dbReference type="VEuPathDB" id="FungiDB:DD237_004227"/>
<evidence type="ECO:0000313" key="1">
    <source>
        <dbReference type="EMBL" id="RMX66304.1"/>
    </source>
</evidence>
<keyword evidence="3" id="KW-1185">Reference proteome</keyword>
<name>A0A3M6VHT8_9STRA</name>
<dbReference type="EMBL" id="QLLG01000208">
    <property type="protein sequence ID" value="RMX66304.1"/>
    <property type="molecule type" value="Genomic_DNA"/>
</dbReference>
<evidence type="ECO:0000313" key="3">
    <source>
        <dbReference type="Proteomes" id="UP000282087"/>
    </source>
</evidence>
<comment type="caution">
    <text evidence="1">The sequence shown here is derived from an EMBL/GenBank/DDBJ whole genome shotgun (WGS) entry which is preliminary data.</text>
</comment>
<dbReference type="Proteomes" id="UP000286097">
    <property type="component" value="Unassembled WGS sequence"/>
</dbReference>
<organism evidence="1 3">
    <name type="scientific">Peronospora effusa</name>
    <dbReference type="NCBI Taxonomy" id="542832"/>
    <lineage>
        <taxon>Eukaryota</taxon>
        <taxon>Sar</taxon>
        <taxon>Stramenopiles</taxon>
        <taxon>Oomycota</taxon>
        <taxon>Peronosporomycetes</taxon>
        <taxon>Peronosporales</taxon>
        <taxon>Peronosporaceae</taxon>
        <taxon>Peronospora</taxon>
    </lineage>
</organism>
<proteinExistence type="predicted"/>
<evidence type="ECO:0000313" key="4">
    <source>
        <dbReference type="Proteomes" id="UP000286097"/>
    </source>
</evidence>
<evidence type="ECO:0000313" key="2">
    <source>
        <dbReference type="EMBL" id="RQM15957.1"/>
    </source>
</evidence>
<reference evidence="3 4" key="1">
    <citation type="submission" date="2018-06" db="EMBL/GenBank/DDBJ databases">
        <title>Comparative genomics of downy mildews reveals potential adaptations to biotrophy.</title>
        <authorList>
            <person name="Fletcher K."/>
            <person name="Klosterman S.J."/>
            <person name="Derevnina L."/>
            <person name="Martin F."/>
            <person name="Koike S."/>
            <person name="Reyes Chin-Wo S."/>
            <person name="Mou B."/>
            <person name="Michelmore R."/>
        </authorList>
    </citation>
    <scope>NUCLEOTIDE SEQUENCE [LARGE SCALE GENOMIC DNA]</scope>
    <source>
        <strain evidence="2 4">R13</strain>
        <strain evidence="1 3">R14</strain>
    </source>
</reference>
<dbReference type="AlphaFoldDB" id="A0A3M6VHT8"/>
<accession>A0A3M6VHT8</accession>
<dbReference type="EMBL" id="QKXF01000136">
    <property type="protein sequence ID" value="RQM15957.1"/>
    <property type="molecule type" value="Genomic_DNA"/>
</dbReference>
<sequence length="87" mass="9616">MLRERTEDYELLSNRLDASGAVETHRGEEPEEEFEAYFDPLNEVDLKSAIPQTLQDVTANANVLEAIMPELTTADKEALAAVSAFSS</sequence>
<protein>
    <submittedName>
        <fullName evidence="1">Uncharacterized protein</fullName>
    </submittedName>
</protein>
<dbReference type="Proteomes" id="UP000282087">
    <property type="component" value="Unassembled WGS sequence"/>
</dbReference>